<evidence type="ECO:0000313" key="3">
    <source>
        <dbReference type="EMBL" id="CUG94430.1"/>
    </source>
</evidence>
<feature type="coiled-coil region" evidence="1">
    <location>
        <begin position="216"/>
        <end position="265"/>
    </location>
</feature>
<dbReference type="VEuPathDB" id="TriTrypDB:BSAL_48135"/>
<feature type="region of interest" description="Disordered" evidence="2">
    <location>
        <begin position="497"/>
        <end position="534"/>
    </location>
</feature>
<accession>A0A0S4JUE4</accession>
<feature type="compositionally biased region" description="Low complexity" evidence="2">
    <location>
        <begin position="520"/>
        <end position="534"/>
    </location>
</feature>
<protein>
    <submittedName>
        <fullName evidence="3">Uncharacterized protein</fullName>
    </submittedName>
</protein>
<evidence type="ECO:0000256" key="2">
    <source>
        <dbReference type="SAM" id="MobiDB-lite"/>
    </source>
</evidence>
<proteinExistence type="predicted"/>
<dbReference type="Proteomes" id="UP000051952">
    <property type="component" value="Unassembled WGS sequence"/>
</dbReference>
<feature type="region of interest" description="Disordered" evidence="2">
    <location>
        <begin position="324"/>
        <end position="346"/>
    </location>
</feature>
<dbReference type="EMBL" id="CYKH01002249">
    <property type="protein sequence ID" value="CUG94430.1"/>
    <property type="molecule type" value="Genomic_DNA"/>
</dbReference>
<dbReference type="AlphaFoldDB" id="A0A0S4JUE4"/>
<feature type="region of interest" description="Disordered" evidence="2">
    <location>
        <begin position="282"/>
        <end position="304"/>
    </location>
</feature>
<keyword evidence="4" id="KW-1185">Reference proteome</keyword>
<feature type="region of interest" description="Disordered" evidence="2">
    <location>
        <begin position="1"/>
        <end position="50"/>
    </location>
</feature>
<gene>
    <name evidence="3" type="ORF">BSAL_48135</name>
</gene>
<sequence>MQRTLLPISRSPMNSLSPNARRASSALATSSHEKSPSSPGSLSRRSNSRVDLRRSVDALVNAHDAMSERVDGHIRNRRDIDNRFSDVASKIRRLEQRLKLRKSDIVGSTSQSRGTVLDPRGSLMEPSMMLISKLEADLEHSVLEGRLLNDQRTERAAMCSALEDAIRNEEQLWQASHERRVLADTSSLFHECASVETALRTEENKQLECYEHADAAEKERQELKKARTDRLQLLQKQLLSEEHSLQLAEDNFRDSAAQLSRLQLEKGDWEQKLRDDFVSRSLQSDLQNRSPKNKLESERRDLETHRDALREELRKTEKLSYALRQSEAESLRDPSQAMITSGSRPEHNETEAMIWDATRPVRNVLSLRDTILILKARLLNLYDDLDEISETVDTIRGDPQYSMYAAFSEQSNQWRQQKLYDAFHDAVQLMRNRHYEEDGSAANALLRQLKYFAVVYDLFENHYDAVVNAIMLSDGKWCEADEMLEASQRCRRVIQSEQRRPSSVKRRSVSSVTINNVPDRSTGGLSSRSGSIRR</sequence>
<reference evidence="4" key="1">
    <citation type="submission" date="2015-09" db="EMBL/GenBank/DDBJ databases">
        <authorList>
            <consortium name="Pathogen Informatics"/>
        </authorList>
    </citation>
    <scope>NUCLEOTIDE SEQUENCE [LARGE SCALE GENOMIC DNA]</scope>
    <source>
        <strain evidence="4">Lake Konstanz</strain>
    </source>
</reference>
<feature type="compositionally biased region" description="Basic and acidic residues" evidence="2">
    <location>
        <begin position="293"/>
        <end position="304"/>
    </location>
</feature>
<evidence type="ECO:0000256" key="1">
    <source>
        <dbReference type="SAM" id="Coils"/>
    </source>
</evidence>
<name>A0A0S4JUE4_BODSA</name>
<keyword evidence="1" id="KW-0175">Coiled coil</keyword>
<organism evidence="3 4">
    <name type="scientific">Bodo saltans</name>
    <name type="common">Flagellated protozoan</name>
    <dbReference type="NCBI Taxonomy" id="75058"/>
    <lineage>
        <taxon>Eukaryota</taxon>
        <taxon>Discoba</taxon>
        <taxon>Euglenozoa</taxon>
        <taxon>Kinetoplastea</taxon>
        <taxon>Metakinetoplastina</taxon>
        <taxon>Eubodonida</taxon>
        <taxon>Bodonidae</taxon>
        <taxon>Bodo</taxon>
    </lineage>
</organism>
<evidence type="ECO:0000313" key="4">
    <source>
        <dbReference type="Proteomes" id="UP000051952"/>
    </source>
</evidence>
<feature type="compositionally biased region" description="Low complexity" evidence="2">
    <location>
        <begin position="20"/>
        <end position="45"/>
    </location>
</feature>